<evidence type="ECO:0000313" key="1">
    <source>
        <dbReference type="EMBL" id="KAJ7409998.1"/>
    </source>
</evidence>
<dbReference type="Proteomes" id="UP001145742">
    <property type="component" value="Unassembled WGS sequence"/>
</dbReference>
<comment type="caution">
    <text evidence="1">The sequence shown here is derived from an EMBL/GenBank/DDBJ whole genome shotgun (WGS) entry which is preliminary data.</text>
</comment>
<name>A0ABQ9CVF8_9PASS</name>
<organism evidence="1 2">
    <name type="scientific">Willisornis vidua</name>
    <name type="common">Xingu scale-backed antbird</name>
    <dbReference type="NCBI Taxonomy" id="1566151"/>
    <lineage>
        <taxon>Eukaryota</taxon>
        <taxon>Metazoa</taxon>
        <taxon>Chordata</taxon>
        <taxon>Craniata</taxon>
        <taxon>Vertebrata</taxon>
        <taxon>Euteleostomi</taxon>
        <taxon>Archelosauria</taxon>
        <taxon>Archosauria</taxon>
        <taxon>Dinosauria</taxon>
        <taxon>Saurischia</taxon>
        <taxon>Theropoda</taxon>
        <taxon>Coelurosauria</taxon>
        <taxon>Aves</taxon>
        <taxon>Neognathae</taxon>
        <taxon>Neoaves</taxon>
        <taxon>Telluraves</taxon>
        <taxon>Australaves</taxon>
        <taxon>Passeriformes</taxon>
        <taxon>Thamnophilidae</taxon>
        <taxon>Willisornis</taxon>
    </lineage>
</organism>
<dbReference type="EMBL" id="WHWB01034434">
    <property type="protein sequence ID" value="KAJ7409998.1"/>
    <property type="molecule type" value="Genomic_DNA"/>
</dbReference>
<sequence>MVKGLEGKLFEKWLRSLSLEKRRLRGDLITVYDSFVRGRGGTGIDLFSLVTSGRTRGKGLKLCQGKFKFDIRKRFFIQRTVGHWNRLPREVVTAPSPTESTRRFDDTLGHMVCLLRMVLCRARSWT</sequence>
<gene>
    <name evidence="1" type="ORF">WISP_111318</name>
</gene>
<proteinExistence type="predicted"/>
<reference evidence="1" key="1">
    <citation type="submission" date="2019-10" db="EMBL/GenBank/DDBJ databases">
        <authorList>
            <person name="Soares A.E.R."/>
            <person name="Aleixo A."/>
            <person name="Schneider P."/>
            <person name="Miyaki C.Y."/>
            <person name="Schneider M.P."/>
            <person name="Mello C."/>
            <person name="Vasconcelos A.T.R."/>
        </authorList>
    </citation>
    <scope>NUCLEOTIDE SEQUENCE</scope>
    <source>
        <tissue evidence="1">Muscle</tissue>
    </source>
</reference>
<protein>
    <submittedName>
        <fullName evidence="1">Uncharacterized protein</fullName>
    </submittedName>
</protein>
<accession>A0ABQ9CVF8</accession>
<keyword evidence="2" id="KW-1185">Reference proteome</keyword>
<evidence type="ECO:0000313" key="2">
    <source>
        <dbReference type="Proteomes" id="UP001145742"/>
    </source>
</evidence>